<evidence type="ECO:0000313" key="1">
    <source>
        <dbReference type="EnsemblMetazoa" id="Aqu2.1.37745_001"/>
    </source>
</evidence>
<sequence length="80" mass="8671">MGTLVLMLKHSSKDPWKAVLPSSIPDPGLPKESKTAVVALTERLLPPVFCVYFSFSSFSQASAHFKELLACSLSNFGNIS</sequence>
<reference evidence="1" key="1">
    <citation type="submission" date="2017-05" db="UniProtKB">
        <authorList>
            <consortium name="EnsemblMetazoa"/>
        </authorList>
    </citation>
    <scope>IDENTIFICATION</scope>
</reference>
<protein>
    <submittedName>
        <fullName evidence="1">Uncharacterized protein</fullName>
    </submittedName>
</protein>
<name>A0A1X7VBS2_AMPQE</name>
<proteinExistence type="predicted"/>
<dbReference type="InParanoid" id="A0A1X7VBS2"/>
<dbReference type="EnsemblMetazoa" id="Aqu2.1.37745_001">
    <property type="protein sequence ID" value="Aqu2.1.37745_001"/>
    <property type="gene ID" value="Aqu2.1.37745"/>
</dbReference>
<accession>A0A1X7VBS2</accession>
<organism evidence="1">
    <name type="scientific">Amphimedon queenslandica</name>
    <name type="common">Sponge</name>
    <dbReference type="NCBI Taxonomy" id="400682"/>
    <lineage>
        <taxon>Eukaryota</taxon>
        <taxon>Metazoa</taxon>
        <taxon>Porifera</taxon>
        <taxon>Demospongiae</taxon>
        <taxon>Heteroscleromorpha</taxon>
        <taxon>Haplosclerida</taxon>
        <taxon>Niphatidae</taxon>
        <taxon>Amphimedon</taxon>
    </lineage>
</organism>
<dbReference type="AlphaFoldDB" id="A0A1X7VBS2"/>